<evidence type="ECO:0000256" key="2">
    <source>
        <dbReference type="ARBA" id="ARBA00022490"/>
    </source>
</evidence>
<evidence type="ECO:0000256" key="3">
    <source>
        <dbReference type="ARBA" id="ARBA00022679"/>
    </source>
</evidence>
<reference evidence="6 7" key="1">
    <citation type="submission" date="2018-10" db="EMBL/GenBank/DDBJ databases">
        <authorList>
            <person name="Criscuolo A."/>
        </authorList>
    </citation>
    <scope>NUCLEOTIDE SEQUENCE [LARGE SCALE GENOMIC DNA]</scope>
    <source>
        <strain evidence="6">DnA1</strain>
    </source>
</reference>
<dbReference type="InterPro" id="IPR029058">
    <property type="entry name" value="AB_hydrolase_fold"/>
</dbReference>
<dbReference type="EC" id="2.3.1.-" evidence="6"/>
<dbReference type="GO" id="GO:0042619">
    <property type="term" value="P:poly-hydroxybutyrate biosynthetic process"/>
    <property type="evidence" value="ECO:0007669"/>
    <property type="project" value="InterPro"/>
</dbReference>
<evidence type="ECO:0000313" key="7">
    <source>
        <dbReference type="Proteomes" id="UP000277294"/>
    </source>
</evidence>
<sequence>MSGKGEAASHLLSGGHAMAPEKLLEIQQQFTREWAELWQAASCGRLEPLSDQRFSGEAWGASPPHAFLAHAYLLSARTMLRMADSLEAPEHMLNRLRFATMQWVDAVAPSNFLALNPDAQRRLVESGGESLQQGLANLMADMQKGRISQTDESSFQVGKNLAVTEGAVVFENPLFQLIQYKPAVARPYARPLLIVPPCINKFYILDLQPHNSFVRFALEQGQQVFMVSWRNPLAADEDGVQHSGWDAYVEEGVLRAIGAVSAISGQKQVNALGFCVGGTLLSAALAVARARGEDPVASLTLLTTLLDFTDTGVLDVFIDEAQVLLREQQFAAGGVLAARELATTFAFLRPNDLVWNYVVNNYLKGQSPSAFDLLFWNADSTNLPGPFYAWYLRHTYLENNLRVPGKVKVCDESIDLSSLDMPAYIYGSRDDHIVPWTSAYASTALLGGPMRFVLGASGHIAGVINPASRNRRNYWVGEEEKLPADASAWLDGAQETPGSWWNDWAQWIRGHGGRQVRARATLGSADYPVIESAPGRYVQVRAV</sequence>
<protein>
    <submittedName>
        <fullName evidence="6">Poly-beta-hydroxybutyrate polymerase</fullName>
        <ecNumber evidence="6">2.3.1.-</ecNumber>
    </submittedName>
</protein>
<proteinExistence type="predicted"/>
<dbReference type="Proteomes" id="UP000277294">
    <property type="component" value="Unassembled WGS sequence"/>
</dbReference>
<dbReference type="PANTHER" id="PTHR36837">
    <property type="entry name" value="POLY(3-HYDROXYALKANOATE) POLYMERASE SUBUNIT PHAC"/>
    <property type="match status" value="1"/>
</dbReference>
<evidence type="ECO:0000259" key="5">
    <source>
        <dbReference type="Pfam" id="PF07167"/>
    </source>
</evidence>
<organism evidence="6 7">
    <name type="scientific">Pigmentiphaga humi</name>
    <dbReference type="NCBI Taxonomy" id="2478468"/>
    <lineage>
        <taxon>Bacteria</taxon>
        <taxon>Pseudomonadati</taxon>
        <taxon>Pseudomonadota</taxon>
        <taxon>Betaproteobacteria</taxon>
        <taxon>Burkholderiales</taxon>
        <taxon>Alcaligenaceae</taxon>
        <taxon>Pigmentiphaga</taxon>
    </lineage>
</organism>
<dbReference type="EMBL" id="UWPJ01000018">
    <property type="protein sequence ID" value="VCU70296.1"/>
    <property type="molecule type" value="Genomic_DNA"/>
</dbReference>
<dbReference type="GO" id="GO:0005737">
    <property type="term" value="C:cytoplasm"/>
    <property type="evidence" value="ECO:0007669"/>
    <property type="project" value="UniProtKB-SubCell"/>
</dbReference>
<keyword evidence="2" id="KW-0963">Cytoplasm</keyword>
<comment type="subcellular location">
    <subcellularLocation>
        <location evidence="1">Cytoplasm</location>
    </subcellularLocation>
</comment>
<dbReference type="AlphaFoldDB" id="A0A3P4B436"/>
<dbReference type="InterPro" id="IPR051321">
    <property type="entry name" value="PHA/PHB_synthase"/>
</dbReference>
<evidence type="ECO:0000313" key="6">
    <source>
        <dbReference type="EMBL" id="VCU70296.1"/>
    </source>
</evidence>
<keyword evidence="4 6" id="KW-0012">Acyltransferase</keyword>
<dbReference type="Pfam" id="PF07167">
    <property type="entry name" value="PhaC_N"/>
    <property type="match status" value="1"/>
</dbReference>
<dbReference type="InterPro" id="IPR010963">
    <property type="entry name" value="PHA_synth_I"/>
</dbReference>
<keyword evidence="3 6" id="KW-0808">Transferase</keyword>
<gene>
    <name evidence="6" type="primary">phbC</name>
    <name evidence="6" type="ORF">PIGHUM_02365</name>
</gene>
<accession>A0A3P4B436</accession>
<dbReference type="SUPFAM" id="SSF53474">
    <property type="entry name" value="alpha/beta-Hydrolases"/>
    <property type="match status" value="1"/>
</dbReference>
<name>A0A3P4B436_9BURK</name>
<keyword evidence="7" id="KW-1185">Reference proteome</keyword>
<dbReference type="Gene3D" id="3.40.50.1820">
    <property type="entry name" value="alpha/beta hydrolase"/>
    <property type="match status" value="1"/>
</dbReference>
<dbReference type="InterPro" id="IPR010941">
    <property type="entry name" value="PhaC_N"/>
</dbReference>
<evidence type="ECO:0000256" key="1">
    <source>
        <dbReference type="ARBA" id="ARBA00004496"/>
    </source>
</evidence>
<dbReference type="GO" id="GO:0016746">
    <property type="term" value="F:acyltransferase activity"/>
    <property type="evidence" value="ECO:0007669"/>
    <property type="project" value="UniProtKB-KW"/>
</dbReference>
<dbReference type="NCBIfam" id="TIGR01838">
    <property type="entry name" value="PHA_synth_I"/>
    <property type="match status" value="1"/>
</dbReference>
<feature type="domain" description="Poly-beta-hydroxybutyrate polymerase N-terminal" evidence="5">
    <location>
        <begin position="51"/>
        <end position="217"/>
    </location>
</feature>
<dbReference type="PANTHER" id="PTHR36837:SF5">
    <property type="entry name" value="POLY-3-HYDROXYBUTYRATE SYNTHASE"/>
    <property type="match status" value="1"/>
</dbReference>
<evidence type="ECO:0000256" key="4">
    <source>
        <dbReference type="ARBA" id="ARBA00023315"/>
    </source>
</evidence>